<sequence>MSKSNMKLIIILMSLATIGLLGFQFYWISNALRINEERFEQNIYQSLNTVVSQLEKGETNDIFLNYLAQDTTLQQSLFEPIEPIEIQISQRPVIRRRPSLVDSMMQMPIPQFSQRFRRIIEAARIDIEIFNDWENVLGNLTPERASSIFTPDELQVLLQERERQFDYLNEVERNRRNFYNRPREVETELEVNLPRDFYDKIRRTNLKIEAMNQAWEEILGGQKDVLSRLDTNFVRQLMANILQARGLEQVFELAIIDDKKGIIPITSVKDNFKLLREGQQARLFPSDIVGRENYLVINFPEKKQYIINQVWIPVMSSLIFVGIIISCFIYAIKVIIRQKNLSEIKNDFINNMTHEFKTPIATVSLAVEALQDPELINQDTFRNRYLSIIKDENKRLGAQVEKVLQSATLDKKDFKLKIEPIDINELISTAKKQIELQVENKGGKITYDTNIANTWIQGDHFHLSHMINNLLDNSIKYAKDKPTIDIKSWDDADHVFISIEDNGIGMSKDAVKKIFDKFYRVPTGNLHDVKGFGLGLSYVKTMLEAHHGDIQVSSELGKGSTFTLKLPRKQ</sequence>
<accession>A0ABV8EQD3</accession>
<evidence type="ECO:0000256" key="3">
    <source>
        <dbReference type="ARBA" id="ARBA00022553"/>
    </source>
</evidence>
<dbReference type="Proteomes" id="UP001595766">
    <property type="component" value="Unassembled WGS sequence"/>
</dbReference>
<dbReference type="Gene3D" id="3.30.565.10">
    <property type="entry name" value="Histidine kinase-like ATPase, C-terminal domain"/>
    <property type="match status" value="1"/>
</dbReference>
<feature type="transmembrane region" description="Helical" evidence="7">
    <location>
        <begin position="310"/>
        <end position="332"/>
    </location>
</feature>
<dbReference type="Gene3D" id="1.10.287.130">
    <property type="match status" value="1"/>
</dbReference>
<dbReference type="EC" id="2.7.13.3" evidence="2"/>
<dbReference type="SUPFAM" id="SSF55874">
    <property type="entry name" value="ATPase domain of HSP90 chaperone/DNA topoisomerase II/histidine kinase"/>
    <property type="match status" value="1"/>
</dbReference>
<evidence type="ECO:0000256" key="2">
    <source>
        <dbReference type="ARBA" id="ARBA00012438"/>
    </source>
</evidence>
<dbReference type="RefSeq" id="WP_241295773.1">
    <property type="nucleotide sequence ID" value="NZ_JAKZGR010000010.1"/>
</dbReference>
<keyword evidence="10" id="KW-1185">Reference proteome</keyword>
<evidence type="ECO:0000256" key="6">
    <source>
        <dbReference type="ARBA" id="ARBA00023012"/>
    </source>
</evidence>
<dbReference type="PROSITE" id="PS50109">
    <property type="entry name" value="HIS_KIN"/>
    <property type="match status" value="1"/>
</dbReference>
<organism evidence="9 10">
    <name type="scientific">Belliella kenyensis</name>
    <dbReference type="NCBI Taxonomy" id="1472724"/>
    <lineage>
        <taxon>Bacteria</taxon>
        <taxon>Pseudomonadati</taxon>
        <taxon>Bacteroidota</taxon>
        <taxon>Cytophagia</taxon>
        <taxon>Cytophagales</taxon>
        <taxon>Cyclobacteriaceae</taxon>
        <taxon>Belliella</taxon>
    </lineage>
</organism>
<dbReference type="SMART" id="SM00388">
    <property type="entry name" value="HisKA"/>
    <property type="match status" value="1"/>
</dbReference>
<evidence type="ECO:0000259" key="8">
    <source>
        <dbReference type="PROSITE" id="PS50109"/>
    </source>
</evidence>
<evidence type="ECO:0000256" key="5">
    <source>
        <dbReference type="ARBA" id="ARBA00022777"/>
    </source>
</evidence>
<dbReference type="CDD" id="cd00075">
    <property type="entry name" value="HATPase"/>
    <property type="match status" value="1"/>
</dbReference>
<dbReference type="InterPro" id="IPR036890">
    <property type="entry name" value="HATPase_C_sf"/>
</dbReference>
<keyword evidence="7" id="KW-0472">Membrane</keyword>
<feature type="domain" description="Histidine kinase" evidence="8">
    <location>
        <begin position="351"/>
        <end position="570"/>
    </location>
</feature>
<comment type="caution">
    <text evidence="9">The sequence shown here is derived from an EMBL/GenBank/DDBJ whole genome shotgun (WGS) entry which is preliminary data.</text>
</comment>
<dbReference type="PRINTS" id="PR00344">
    <property type="entry name" value="BCTRLSENSOR"/>
</dbReference>
<dbReference type="PANTHER" id="PTHR45453:SF1">
    <property type="entry name" value="PHOSPHATE REGULON SENSOR PROTEIN PHOR"/>
    <property type="match status" value="1"/>
</dbReference>
<dbReference type="InterPro" id="IPR036097">
    <property type="entry name" value="HisK_dim/P_sf"/>
</dbReference>
<evidence type="ECO:0000256" key="4">
    <source>
        <dbReference type="ARBA" id="ARBA00022679"/>
    </source>
</evidence>
<evidence type="ECO:0000256" key="1">
    <source>
        <dbReference type="ARBA" id="ARBA00000085"/>
    </source>
</evidence>
<dbReference type="InterPro" id="IPR050351">
    <property type="entry name" value="BphY/WalK/GraS-like"/>
</dbReference>
<evidence type="ECO:0000313" key="9">
    <source>
        <dbReference type="EMBL" id="MFC3978264.1"/>
    </source>
</evidence>
<protein>
    <recommendedName>
        <fullName evidence="2">histidine kinase</fullName>
        <ecNumber evidence="2">2.7.13.3</ecNumber>
    </recommendedName>
</protein>
<gene>
    <name evidence="9" type="ORF">ACFOUP_17905</name>
</gene>
<dbReference type="InterPro" id="IPR005467">
    <property type="entry name" value="His_kinase_dom"/>
</dbReference>
<evidence type="ECO:0000313" key="10">
    <source>
        <dbReference type="Proteomes" id="UP001595766"/>
    </source>
</evidence>
<evidence type="ECO:0000256" key="7">
    <source>
        <dbReference type="SAM" id="Phobius"/>
    </source>
</evidence>
<keyword evidence="6" id="KW-0902">Two-component regulatory system</keyword>
<dbReference type="Pfam" id="PF02518">
    <property type="entry name" value="HATPase_c"/>
    <property type="match status" value="1"/>
</dbReference>
<keyword evidence="7" id="KW-1133">Transmembrane helix</keyword>
<dbReference type="InterPro" id="IPR003661">
    <property type="entry name" value="HisK_dim/P_dom"/>
</dbReference>
<proteinExistence type="predicted"/>
<dbReference type="InterPro" id="IPR003594">
    <property type="entry name" value="HATPase_dom"/>
</dbReference>
<comment type="catalytic activity">
    <reaction evidence="1">
        <text>ATP + protein L-histidine = ADP + protein N-phospho-L-histidine.</text>
        <dbReference type="EC" id="2.7.13.3"/>
    </reaction>
</comment>
<dbReference type="SUPFAM" id="SSF47384">
    <property type="entry name" value="Homodimeric domain of signal transducing histidine kinase"/>
    <property type="match status" value="1"/>
</dbReference>
<name>A0ABV8EQD3_9BACT</name>
<dbReference type="PANTHER" id="PTHR45453">
    <property type="entry name" value="PHOSPHATE REGULON SENSOR PROTEIN PHOR"/>
    <property type="match status" value="1"/>
</dbReference>
<keyword evidence="5 9" id="KW-0418">Kinase</keyword>
<keyword evidence="3" id="KW-0597">Phosphoprotein</keyword>
<dbReference type="GO" id="GO:0016301">
    <property type="term" value="F:kinase activity"/>
    <property type="evidence" value="ECO:0007669"/>
    <property type="project" value="UniProtKB-KW"/>
</dbReference>
<dbReference type="EMBL" id="JBHSAV010000093">
    <property type="protein sequence ID" value="MFC3978264.1"/>
    <property type="molecule type" value="Genomic_DNA"/>
</dbReference>
<keyword evidence="7" id="KW-0812">Transmembrane</keyword>
<dbReference type="Pfam" id="PF00512">
    <property type="entry name" value="HisKA"/>
    <property type="match status" value="1"/>
</dbReference>
<reference evidence="10" key="1">
    <citation type="journal article" date="2019" name="Int. J. Syst. Evol. Microbiol.">
        <title>The Global Catalogue of Microorganisms (GCM) 10K type strain sequencing project: providing services to taxonomists for standard genome sequencing and annotation.</title>
        <authorList>
            <consortium name="The Broad Institute Genomics Platform"/>
            <consortium name="The Broad Institute Genome Sequencing Center for Infectious Disease"/>
            <person name="Wu L."/>
            <person name="Ma J."/>
        </authorList>
    </citation>
    <scope>NUCLEOTIDE SEQUENCE [LARGE SCALE GENOMIC DNA]</scope>
    <source>
        <strain evidence="10">CECT 8551</strain>
    </source>
</reference>
<keyword evidence="4" id="KW-0808">Transferase</keyword>
<dbReference type="InterPro" id="IPR004358">
    <property type="entry name" value="Sig_transdc_His_kin-like_C"/>
</dbReference>
<dbReference type="SMART" id="SM00387">
    <property type="entry name" value="HATPase_c"/>
    <property type="match status" value="1"/>
</dbReference>
<dbReference type="CDD" id="cd00082">
    <property type="entry name" value="HisKA"/>
    <property type="match status" value="1"/>
</dbReference>